<evidence type="ECO:0000259" key="2">
    <source>
        <dbReference type="Pfam" id="PF09335"/>
    </source>
</evidence>
<keyword evidence="1" id="KW-1133">Transmembrane helix</keyword>
<evidence type="ECO:0000256" key="1">
    <source>
        <dbReference type="SAM" id="Phobius"/>
    </source>
</evidence>
<protein>
    <submittedName>
        <fullName evidence="3">Membrane protein YqaA with SNARE-associated domain</fullName>
    </submittedName>
</protein>
<keyword evidence="4" id="KW-1185">Reference proteome</keyword>
<feature type="domain" description="VTT" evidence="2">
    <location>
        <begin position="6"/>
        <end position="119"/>
    </location>
</feature>
<reference evidence="3 4" key="1">
    <citation type="submission" date="2019-03" db="EMBL/GenBank/DDBJ databases">
        <title>Genomic Encyclopedia of Type Strains, Phase IV (KMG-IV): sequencing the most valuable type-strain genomes for metagenomic binning, comparative biology and taxonomic classification.</title>
        <authorList>
            <person name="Goeker M."/>
        </authorList>
    </citation>
    <scope>NUCLEOTIDE SEQUENCE [LARGE SCALE GENOMIC DNA]</scope>
    <source>
        <strain evidence="3 4">DSM 5604</strain>
    </source>
</reference>
<dbReference type="PANTHER" id="PTHR42709">
    <property type="entry name" value="ALKALINE PHOSPHATASE LIKE PROTEIN"/>
    <property type="match status" value="1"/>
</dbReference>
<evidence type="ECO:0000313" key="4">
    <source>
        <dbReference type="Proteomes" id="UP000295729"/>
    </source>
</evidence>
<accession>A0A4R6XF89</accession>
<dbReference type="InterPro" id="IPR032816">
    <property type="entry name" value="VTT_dom"/>
</dbReference>
<dbReference type="AlphaFoldDB" id="A0A4R6XF89"/>
<dbReference type="InterPro" id="IPR051311">
    <property type="entry name" value="DedA_domain"/>
</dbReference>
<organism evidence="3 4">
    <name type="scientific">Marinomonas communis</name>
    <dbReference type="NCBI Taxonomy" id="28254"/>
    <lineage>
        <taxon>Bacteria</taxon>
        <taxon>Pseudomonadati</taxon>
        <taxon>Pseudomonadota</taxon>
        <taxon>Gammaproteobacteria</taxon>
        <taxon>Oceanospirillales</taxon>
        <taxon>Oceanospirillaceae</taxon>
        <taxon>Marinomonas</taxon>
    </lineage>
</organism>
<feature type="transmembrane region" description="Helical" evidence="1">
    <location>
        <begin position="20"/>
        <end position="41"/>
    </location>
</feature>
<gene>
    <name evidence="3" type="ORF">C8D85_1127</name>
</gene>
<comment type="caution">
    <text evidence="3">The sequence shown here is derived from an EMBL/GenBank/DDBJ whole genome shotgun (WGS) entry which is preliminary data.</text>
</comment>
<evidence type="ECO:0000313" key="3">
    <source>
        <dbReference type="EMBL" id="TDR15753.1"/>
    </source>
</evidence>
<dbReference type="Pfam" id="PF09335">
    <property type="entry name" value="VTT_dom"/>
    <property type="match status" value="1"/>
</dbReference>
<sequence>MPLGSEVLLLGLVGQMPEQSVWFWLSASVGNTLGGLTNWWLGKYLLRYQHKRWFPVSEKRLMQVQSWVRRFGFPALLLSWLPVVGDAICLAAGVARLNGWGTCLWIFIGKSLRYAVLVLGTSALVLS</sequence>
<dbReference type="PANTHER" id="PTHR42709:SF4">
    <property type="entry name" value="INNER MEMBRANE PROTEIN YQAA"/>
    <property type="match status" value="1"/>
</dbReference>
<dbReference type="Proteomes" id="UP000295729">
    <property type="component" value="Unassembled WGS sequence"/>
</dbReference>
<keyword evidence="1" id="KW-0472">Membrane</keyword>
<proteinExistence type="predicted"/>
<name>A0A4R6XF89_9GAMM</name>
<dbReference type="EMBL" id="SNZA01000001">
    <property type="protein sequence ID" value="TDR15753.1"/>
    <property type="molecule type" value="Genomic_DNA"/>
</dbReference>
<feature type="transmembrane region" description="Helical" evidence="1">
    <location>
        <begin position="71"/>
        <end position="93"/>
    </location>
</feature>
<keyword evidence="1" id="KW-0812">Transmembrane</keyword>
<feature type="transmembrane region" description="Helical" evidence="1">
    <location>
        <begin position="105"/>
        <end position="126"/>
    </location>
</feature>
<dbReference type="GO" id="GO:0005886">
    <property type="term" value="C:plasma membrane"/>
    <property type="evidence" value="ECO:0007669"/>
    <property type="project" value="UniProtKB-ARBA"/>
</dbReference>